<feature type="chain" id="PRO_5045987618" description="Calcium-binding protein" evidence="4">
    <location>
        <begin position="30"/>
        <end position="202"/>
    </location>
</feature>
<organism evidence="5 6">
    <name type="scientific">Nocardioides nanhaiensis</name>
    <dbReference type="NCBI Taxonomy" id="1476871"/>
    <lineage>
        <taxon>Bacteria</taxon>
        <taxon>Bacillati</taxon>
        <taxon>Actinomycetota</taxon>
        <taxon>Actinomycetes</taxon>
        <taxon>Propionibacteriales</taxon>
        <taxon>Nocardioidaceae</taxon>
        <taxon>Nocardioides</taxon>
    </lineage>
</organism>
<protein>
    <recommendedName>
        <fullName evidence="7">Calcium-binding protein</fullName>
    </recommendedName>
</protein>
<keyword evidence="6" id="KW-1185">Reference proteome</keyword>
<dbReference type="InterPro" id="IPR011049">
    <property type="entry name" value="Serralysin-like_metalloprot_C"/>
</dbReference>
<dbReference type="InterPro" id="IPR050557">
    <property type="entry name" value="RTX_toxin/Mannuronan_C5-epim"/>
</dbReference>
<feature type="signal peptide" evidence="4">
    <location>
        <begin position="1"/>
        <end position="29"/>
    </location>
</feature>
<dbReference type="RefSeq" id="WP_345266613.1">
    <property type="nucleotide sequence ID" value="NZ_BAABIM010000002.1"/>
</dbReference>
<evidence type="ECO:0000313" key="6">
    <source>
        <dbReference type="Proteomes" id="UP001500621"/>
    </source>
</evidence>
<dbReference type="Proteomes" id="UP001500621">
    <property type="component" value="Unassembled WGS sequence"/>
</dbReference>
<dbReference type="PANTHER" id="PTHR38340:SF1">
    <property type="entry name" value="S-LAYER PROTEIN"/>
    <property type="match status" value="1"/>
</dbReference>
<evidence type="ECO:0000256" key="3">
    <source>
        <dbReference type="SAM" id="MobiDB-lite"/>
    </source>
</evidence>
<evidence type="ECO:0000256" key="1">
    <source>
        <dbReference type="ARBA" id="ARBA00004613"/>
    </source>
</evidence>
<dbReference type="Gene3D" id="2.150.10.10">
    <property type="entry name" value="Serralysin-like metalloprotease, C-terminal"/>
    <property type="match status" value="1"/>
</dbReference>
<reference evidence="6" key="1">
    <citation type="journal article" date="2019" name="Int. J. Syst. Evol. Microbiol.">
        <title>The Global Catalogue of Microorganisms (GCM) 10K type strain sequencing project: providing services to taxonomists for standard genome sequencing and annotation.</title>
        <authorList>
            <consortium name="The Broad Institute Genomics Platform"/>
            <consortium name="The Broad Institute Genome Sequencing Center for Infectious Disease"/>
            <person name="Wu L."/>
            <person name="Ma J."/>
        </authorList>
    </citation>
    <scope>NUCLEOTIDE SEQUENCE [LARGE SCALE GENOMIC DNA]</scope>
    <source>
        <strain evidence="6">JCM 18127</strain>
    </source>
</reference>
<dbReference type="InterPro" id="IPR001343">
    <property type="entry name" value="Hemolysn_Ca-bd"/>
</dbReference>
<keyword evidence="4" id="KW-0732">Signal</keyword>
<dbReference type="PROSITE" id="PS00330">
    <property type="entry name" value="HEMOLYSIN_CALCIUM"/>
    <property type="match status" value="1"/>
</dbReference>
<evidence type="ECO:0000313" key="5">
    <source>
        <dbReference type="EMBL" id="GAA4687571.1"/>
    </source>
</evidence>
<feature type="region of interest" description="Disordered" evidence="3">
    <location>
        <begin position="167"/>
        <end position="190"/>
    </location>
</feature>
<dbReference type="PANTHER" id="PTHR38340">
    <property type="entry name" value="S-LAYER PROTEIN"/>
    <property type="match status" value="1"/>
</dbReference>
<sequence length="202" mass="20341">MTPRTHLATHRSLLPRTLGAAAVAAAAVAAVLTGQAPTDAATSAPSAAAAPTCFGETATIRGTGLLRGTPGDDVIVAGDAGTEVQAGGGDDRICGAFIVYGGTGDDRIAFFRTGYAEAELRGQAGRDRIYSSTTFAYLYGGQDDDVLVGGGGEQWVLGEGGNDRLVGGRGPDHLLGGTGRDRADGGAGRDDCDAELRRACEG</sequence>
<dbReference type="EMBL" id="BAABIM010000002">
    <property type="protein sequence ID" value="GAA4687571.1"/>
    <property type="molecule type" value="Genomic_DNA"/>
</dbReference>
<feature type="compositionally biased region" description="Basic and acidic residues" evidence="3">
    <location>
        <begin position="179"/>
        <end position="190"/>
    </location>
</feature>
<evidence type="ECO:0000256" key="2">
    <source>
        <dbReference type="ARBA" id="ARBA00022525"/>
    </source>
</evidence>
<comment type="subcellular location">
    <subcellularLocation>
        <location evidence="1">Secreted</location>
    </subcellularLocation>
</comment>
<proteinExistence type="predicted"/>
<gene>
    <name evidence="5" type="ORF">GCM10023226_26840</name>
</gene>
<comment type="caution">
    <text evidence="5">The sequence shown here is derived from an EMBL/GenBank/DDBJ whole genome shotgun (WGS) entry which is preliminary data.</text>
</comment>
<evidence type="ECO:0000256" key="4">
    <source>
        <dbReference type="SAM" id="SignalP"/>
    </source>
</evidence>
<accession>A0ABP8WF79</accession>
<dbReference type="PRINTS" id="PR00313">
    <property type="entry name" value="CABNDNGRPT"/>
</dbReference>
<name>A0ABP8WF79_9ACTN</name>
<keyword evidence="2" id="KW-0964">Secreted</keyword>
<dbReference type="Pfam" id="PF00353">
    <property type="entry name" value="HemolysinCabind"/>
    <property type="match status" value="4"/>
</dbReference>
<evidence type="ECO:0008006" key="7">
    <source>
        <dbReference type="Google" id="ProtNLM"/>
    </source>
</evidence>
<dbReference type="SUPFAM" id="SSF51120">
    <property type="entry name" value="beta-Roll"/>
    <property type="match status" value="1"/>
</dbReference>
<dbReference type="InterPro" id="IPR018511">
    <property type="entry name" value="Hemolysin-typ_Ca-bd_CS"/>
</dbReference>